<dbReference type="Proteomes" id="UP000008143">
    <property type="component" value="Chromosome 3"/>
</dbReference>
<evidence type="ECO:0000256" key="5">
    <source>
        <dbReference type="ARBA" id="ARBA00023136"/>
    </source>
</evidence>
<dbReference type="InterPro" id="IPR011701">
    <property type="entry name" value="MFS"/>
</dbReference>
<feature type="transmembrane region" description="Helical" evidence="7">
    <location>
        <begin position="86"/>
        <end position="105"/>
    </location>
</feature>
<feature type="transmembrane region" description="Helical" evidence="7">
    <location>
        <begin position="51"/>
        <end position="74"/>
    </location>
</feature>
<feature type="transmembrane region" description="Helical" evidence="7">
    <location>
        <begin position="317"/>
        <end position="338"/>
    </location>
</feature>
<dbReference type="GO" id="GO:0016020">
    <property type="term" value="C:membrane"/>
    <property type="evidence" value="ECO:0000318"/>
    <property type="project" value="GO_Central"/>
</dbReference>
<dbReference type="OMA" id="CLITASH"/>
<keyword evidence="2" id="KW-0813">Transport</keyword>
<evidence type="ECO:0000256" key="2">
    <source>
        <dbReference type="ARBA" id="ARBA00022448"/>
    </source>
</evidence>
<dbReference type="CDD" id="cd17328">
    <property type="entry name" value="MFS_spinster_like"/>
    <property type="match status" value="1"/>
</dbReference>
<dbReference type="Pfam" id="PF07690">
    <property type="entry name" value="MFS_1"/>
    <property type="match status" value="1"/>
</dbReference>
<dbReference type="KEGG" id="xtr:100487198"/>
<keyword evidence="9" id="KW-1185">Reference proteome</keyword>
<evidence type="ECO:0000256" key="4">
    <source>
        <dbReference type="ARBA" id="ARBA00022989"/>
    </source>
</evidence>
<dbReference type="OrthoDB" id="440755at2759"/>
<dbReference type="SUPFAM" id="SSF103473">
    <property type="entry name" value="MFS general substrate transporter"/>
    <property type="match status" value="1"/>
</dbReference>
<proteinExistence type="inferred from homology"/>
<evidence type="ECO:0000256" key="3">
    <source>
        <dbReference type="ARBA" id="ARBA00022692"/>
    </source>
</evidence>
<evidence type="ECO:0000313" key="11">
    <source>
        <dbReference type="Xenbase" id="XB-GENE-29078655"/>
    </source>
</evidence>
<dbReference type="AlphaFoldDB" id="A0A8J1JER7"/>
<dbReference type="InterPro" id="IPR036259">
    <property type="entry name" value="MFS_trans_sf"/>
</dbReference>
<reference evidence="10" key="1">
    <citation type="submission" date="2025-08" db="UniProtKB">
        <authorList>
            <consortium name="RefSeq"/>
        </authorList>
    </citation>
    <scope>IDENTIFICATION</scope>
    <source>
        <strain evidence="10">Nigerian</strain>
        <tissue evidence="10">Liver and blood</tissue>
    </source>
</reference>
<feature type="transmembrane region" description="Helical" evidence="7">
    <location>
        <begin position="235"/>
        <end position="255"/>
    </location>
</feature>
<evidence type="ECO:0000259" key="8">
    <source>
        <dbReference type="PROSITE" id="PS50850"/>
    </source>
</evidence>
<dbReference type="PROSITE" id="PS50850">
    <property type="entry name" value="MFS"/>
    <property type="match status" value="1"/>
</dbReference>
<comment type="subcellular location">
    <subcellularLocation>
        <location evidence="1">Membrane</location>
        <topology evidence="1">Multi-pass membrane protein</topology>
    </subcellularLocation>
</comment>
<dbReference type="AGR" id="Xenbase:XB-GENE-29078655"/>
<dbReference type="GO" id="GO:0022857">
    <property type="term" value="F:transmembrane transporter activity"/>
    <property type="evidence" value="ECO:0000318"/>
    <property type="project" value="GO_Central"/>
</dbReference>
<evidence type="ECO:0000256" key="7">
    <source>
        <dbReference type="SAM" id="Phobius"/>
    </source>
</evidence>
<sequence length="389" mass="43773">MMSVEKNAPPQISFRRALFTVFLYIYLSFVDFMDQFIFIGLLPIIKKEFQVATITIGVITIVFICTRAILAPFFGCASDRYNRKKVICIGLFFYSLFAFGCTYIPKQGFWIFLLARLAVSAMAESCLTPVPSLIADLFGPEKRTRILALYMCTKAVFCIIASCFGTPVINLAGLNWRNALRITPGFGLFGLLLAIIVMKEPERGGMEDDKNGDEGTKLNCSCYTNLKQLLKSCHFLTFTAGILCYAYVLGAKYFWVPRIIRQARKDVPIEVYCWTTDCSYDDNLIFGIIKCASDLIGIVIGTEISKRYQKKNPNVDALLCGIGLFFCAPFFVLFIFFVEINLPAAYVSTINLAHNIISRIYGTDLQHLTYNSNNVDCIFPHFDCSANNS</sequence>
<dbReference type="PANTHER" id="PTHR23505:SF99">
    <property type="entry name" value="PROTEIN SPINSTER HOMOLOG 1-LIKE"/>
    <property type="match status" value="1"/>
</dbReference>
<accession>A0A8J1JER7</accession>
<dbReference type="Xenbase" id="XB-GENE-29078655">
    <property type="gene designation" value="LOC100487198"/>
</dbReference>
<keyword evidence="5 7" id="KW-0472">Membrane</keyword>
<keyword evidence="3 7" id="KW-0812">Transmembrane</keyword>
<comment type="similarity">
    <text evidence="6">Belongs to the major facilitator superfamily. Spinster (TC 2.A.1.49) family.</text>
</comment>
<name>A0A8J1JER7_XENTR</name>
<evidence type="ECO:0000256" key="6">
    <source>
        <dbReference type="ARBA" id="ARBA00024338"/>
    </source>
</evidence>
<feature type="transmembrane region" description="Helical" evidence="7">
    <location>
        <begin position="147"/>
        <end position="173"/>
    </location>
</feature>
<organism evidence="9 10">
    <name type="scientific">Xenopus tropicalis</name>
    <name type="common">Western clawed frog</name>
    <name type="synonym">Silurana tropicalis</name>
    <dbReference type="NCBI Taxonomy" id="8364"/>
    <lineage>
        <taxon>Eukaryota</taxon>
        <taxon>Metazoa</taxon>
        <taxon>Chordata</taxon>
        <taxon>Craniata</taxon>
        <taxon>Vertebrata</taxon>
        <taxon>Euteleostomi</taxon>
        <taxon>Amphibia</taxon>
        <taxon>Batrachia</taxon>
        <taxon>Anura</taxon>
        <taxon>Pipoidea</taxon>
        <taxon>Pipidae</taxon>
        <taxon>Xenopodinae</taxon>
        <taxon>Xenopus</taxon>
        <taxon>Silurana</taxon>
    </lineage>
</organism>
<dbReference type="GeneID" id="100487198"/>
<feature type="transmembrane region" description="Helical" evidence="7">
    <location>
        <begin position="179"/>
        <end position="198"/>
    </location>
</feature>
<dbReference type="InterPro" id="IPR044770">
    <property type="entry name" value="MFS_spinster-like"/>
</dbReference>
<feature type="domain" description="Major facilitator superfamily (MFS) profile" evidence="8">
    <location>
        <begin position="20"/>
        <end position="389"/>
    </location>
</feature>
<evidence type="ECO:0000313" key="10">
    <source>
        <dbReference type="RefSeq" id="XP_031755131.1"/>
    </source>
</evidence>
<dbReference type="PANTHER" id="PTHR23505">
    <property type="entry name" value="SPINSTER"/>
    <property type="match status" value="1"/>
</dbReference>
<feature type="transmembrane region" description="Helical" evidence="7">
    <location>
        <begin position="21"/>
        <end position="45"/>
    </location>
</feature>
<evidence type="ECO:0000256" key="1">
    <source>
        <dbReference type="ARBA" id="ARBA00004141"/>
    </source>
</evidence>
<dbReference type="Gene3D" id="1.20.1250.20">
    <property type="entry name" value="MFS general substrate transporter like domains"/>
    <property type="match status" value="1"/>
</dbReference>
<gene>
    <name evidence="10 11" type="primary">LOC100487198</name>
</gene>
<dbReference type="InterPro" id="IPR020846">
    <property type="entry name" value="MFS_dom"/>
</dbReference>
<evidence type="ECO:0000313" key="9">
    <source>
        <dbReference type="Proteomes" id="UP000008143"/>
    </source>
</evidence>
<protein>
    <submittedName>
        <fullName evidence="10">Protein spinster homolog 1</fullName>
    </submittedName>
</protein>
<dbReference type="RefSeq" id="XP_031755131.1">
    <property type="nucleotide sequence ID" value="XM_031899271.1"/>
</dbReference>
<keyword evidence="4 7" id="KW-1133">Transmembrane helix</keyword>